<dbReference type="InterPro" id="IPR000719">
    <property type="entry name" value="Prot_kinase_dom"/>
</dbReference>
<dbReference type="GO" id="GO:0004672">
    <property type="term" value="F:protein kinase activity"/>
    <property type="evidence" value="ECO:0007669"/>
    <property type="project" value="InterPro"/>
</dbReference>
<dbReference type="EMBL" id="CAMXCT010001147">
    <property type="protein sequence ID" value="CAI3987224.1"/>
    <property type="molecule type" value="Genomic_DNA"/>
</dbReference>
<keyword evidence="4" id="KW-0132">Cell division</keyword>
<dbReference type="Gene3D" id="3.90.550.10">
    <property type="entry name" value="Spore Coat Polysaccharide Biosynthesis Protein SpsA, Chain A"/>
    <property type="match status" value="1"/>
</dbReference>
<name>A0A9P1C903_9DINO</name>
<comment type="caution">
    <text evidence="3">The sequence shown here is derived from an EMBL/GenBank/DDBJ whole genome shotgun (WGS) entry which is preliminary data.</text>
</comment>
<dbReference type="SUPFAM" id="SSF53448">
    <property type="entry name" value="Nucleotide-diphospho-sugar transferases"/>
    <property type="match status" value="1"/>
</dbReference>
<dbReference type="GO" id="GO:0051301">
    <property type="term" value="P:cell division"/>
    <property type="evidence" value="ECO:0007669"/>
    <property type="project" value="UniProtKB-KW"/>
</dbReference>
<feature type="domain" description="Protein kinase" evidence="2">
    <location>
        <begin position="447"/>
        <end position="698"/>
    </location>
</feature>
<dbReference type="CDD" id="cd00180">
    <property type="entry name" value="PKc"/>
    <property type="match status" value="1"/>
</dbReference>
<evidence type="ECO:0000313" key="3">
    <source>
        <dbReference type="EMBL" id="CAI3987224.1"/>
    </source>
</evidence>
<dbReference type="InterPro" id="IPR011009">
    <property type="entry name" value="Kinase-like_dom_sf"/>
</dbReference>
<protein>
    <submittedName>
        <fullName evidence="4">Cell division control protein 2 homolog (p34cdc2)</fullName>
    </submittedName>
</protein>
<dbReference type="EMBL" id="CAMXCT030001147">
    <property type="protein sequence ID" value="CAL4774536.1"/>
    <property type="molecule type" value="Genomic_DNA"/>
</dbReference>
<dbReference type="InterPro" id="IPR050587">
    <property type="entry name" value="GNT1/Glycosyltrans_8"/>
</dbReference>
<evidence type="ECO:0000313" key="5">
    <source>
        <dbReference type="Proteomes" id="UP001152797"/>
    </source>
</evidence>
<dbReference type="OrthoDB" id="8300214at2759"/>
<dbReference type="EMBL" id="CAMXCT020001147">
    <property type="protein sequence ID" value="CAL1140599.1"/>
    <property type="molecule type" value="Genomic_DNA"/>
</dbReference>
<feature type="compositionally biased region" description="Low complexity" evidence="1">
    <location>
        <begin position="54"/>
        <end position="79"/>
    </location>
</feature>
<keyword evidence="4" id="KW-0131">Cell cycle</keyword>
<dbReference type="SUPFAM" id="SSF56112">
    <property type="entry name" value="Protein kinase-like (PK-like)"/>
    <property type="match status" value="1"/>
</dbReference>
<evidence type="ECO:0000259" key="2">
    <source>
        <dbReference type="PROSITE" id="PS50011"/>
    </source>
</evidence>
<dbReference type="Proteomes" id="UP001152797">
    <property type="component" value="Unassembled WGS sequence"/>
</dbReference>
<feature type="region of interest" description="Disordered" evidence="1">
    <location>
        <begin position="34"/>
        <end position="111"/>
    </location>
</feature>
<sequence length="1536" mass="174257">MAGGSYLEHELRDEFIGYCCKRCEEWEKENYKKKTFHGKRCQKEPAPVERATQSPPRATGTSTTASASAASSPEQPSGANDRTSAAEQGGADERQPEAEMFPDGDPKEDAPRWEHTFQTKFGVSDIWATAGVDPSGEMQPQWRAPGAVHGSTLVVVQTDEEAPEVLRMEVQSGFWVTLAERNPSSWSITSCFQEPSSSWNQLFKKAKHLVEAWYKPDRWWSWAKKSFEDFEKVQLSLRHALPQLEQNKEGLAKKCEERDEARKSALESLEGFLTTASKARKSACDWHGGAERIHQIESARQWADELKEGTQLQVGEEVKGLAAQHFKVVLSRNKMRSSDVELHNERDLEKQGQSRTVGESKLEFLQKERDKYRKDEKEATSFYFRKMAELCRKANRLAPEMLPALRQHTDKQISYTLSKLPPHEQAQVMQIFDHNISISHYDPDSLNKGKRLSQSGARHAVYEMRYEGNPCVVKVFDFHATHHSIPTFIQEVVLHVRLQHPLVVPLRRAFIDHKEHRGFLQFDRYECNLQDHLTRMRKLERVPHQFKEPAEAGMVDKMPSKITQMMILSVAHVHSHRVVHGDLKPSNWLWDAQREVPILCDFETAKDHGINITRTTTSTWRSEGYTAPELQDNKERPTLASDVFALGRSIETVLSTVHQSRSSERDNLKGFVDKMVCNEPSQRITAPAAAEAWWSEILSGTDGYQHLVRADEVLFTQAKCSETFSGGPHQGQPLETLIEAIVANPEYPLKDERLIIDVVKKGLALQSVDNRRLYCFREAQRRLQRYHQSDAVVWIKIREHKYDIVQERFVKHYDTIDGGKSIIVRGQSRRQGSKVMQGCGDYRCSRWQQGLIHLGAKVIILQGIFGTIPSAAQSFTTMYLQRGLMGFRSKAVPGRHSDHFGADARLWHLKTLARSQCLRRVKVGAGSPVRWRALAGTLEAKLRGGGLGTRYGWRRFGGLALQHHTCQRRFTALEECVHNSESCPLGVVVGHILMLLSHPESYAFDIRLLDSHEEVHRWELLGSSLGYFLWNLPGFRLLDILYSGWPLFALLRALRPQLRRLRRGQGGAVAEDFALRLRKAQETRDRADRTGSLSRIDVEYLSGVSLCGILESHGMLARTGCPLTQAHQALEAAELAAADAGSTLRREELGVMERHVETAQLHLQELMWWMQGPNDGWKTPAARIATLMLIASDSLLPILSRLQKRLDRMLLLRTAEDFCPAKDLPEQGLLSAEAKYIQHFHETLRERTPRQSPSTLNSIREANSTSKEAWVTFLWGGESDRAVKAAILNSEVIRTMAHSVRKWEATGAGTLRAFLVLTVGDVPDMVASELRSDGLRVRPIGDNETIPIWNSSFDMQTRQLGNWFKDRGLQPSFAQLAAFTLTEYTRVVVLDADVLMLQPCHELFRLPLILAAAPETHRDQEEIFGHGRTYLLNAAVMVVRPNLFTFERIKEAVQQPAFRSLADKIGVLGQATFQSLMDAYLTTENFWRLGAVLWDSQGSFEGCALSGEAVVDVGIWSLDDLVYIYVHSYTHTYIYI</sequence>
<dbReference type="PROSITE" id="PS50011">
    <property type="entry name" value="PROTEIN_KINASE_DOM"/>
    <property type="match status" value="1"/>
</dbReference>
<dbReference type="PANTHER" id="PTHR11183">
    <property type="entry name" value="GLYCOGENIN SUBFAMILY MEMBER"/>
    <property type="match status" value="1"/>
</dbReference>
<keyword evidence="5" id="KW-1185">Reference proteome</keyword>
<evidence type="ECO:0000313" key="4">
    <source>
        <dbReference type="EMBL" id="CAL4774536.1"/>
    </source>
</evidence>
<organism evidence="3">
    <name type="scientific">Cladocopium goreaui</name>
    <dbReference type="NCBI Taxonomy" id="2562237"/>
    <lineage>
        <taxon>Eukaryota</taxon>
        <taxon>Sar</taxon>
        <taxon>Alveolata</taxon>
        <taxon>Dinophyceae</taxon>
        <taxon>Suessiales</taxon>
        <taxon>Symbiodiniaceae</taxon>
        <taxon>Cladocopium</taxon>
    </lineage>
</organism>
<dbReference type="SMART" id="SM00220">
    <property type="entry name" value="S_TKc"/>
    <property type="match status" value="1"/>
</dbReference>
<dbReference type="Gene3D" id="1.10.510.10">
    <property type="entry name" value="Transferase(Phosphotransferase) domain 1"/>
    <property type="match status" value="1"/>
</dbReference>
<reference evidence="4 5" key="2">
    <citation type="submission" date="2024-05" db="EMBL/GenBank/DDBJ databases">
        <authorList>
            <person name="Chen Y."/>
            <person name="Shah S."/>
            <person name="Dougan E. K."/>
            <person name="Thang M."/>
            <person name="Chan C."/>
        </authorList>
    </citation>
    <scope>NUCLEOTIDE SEQUENCE [LARGE SCALE GENOMIC DNA]</scope>
</reference>
<dbReference type="GO" id="GO:0005524">
    <property type="term" value="F:ATP binding"/>
    <property type="evidence" value="ECO:0007669"/>
    <property type="project" value="InterPro"/>
</dbReference>
<reference evidence="3" key="1">
    <citation type="submission" date="2022-10" db="EMBL/GenBank/DDBJ databases">
        <authorList>
            <person name="Chen Y."/>
            <person name="Dougan E. K."/>
            <person name="Chan C."/>
            <person name="Rhodes N."/>
            <person name="Thang M."/>
        </authorList>
    </citation>
    <scope>NUCLEOTIDE SEQUENCE</scope>
</reference>
<dbReference type="Pfam" id="PF00069">
    <property type="entry name" value="Pkinase"/>
    <property type="match status" value="1"/>
</dbReference>
<dbReference type="InterPro" id="IPR029044">
    <property type="entry name" value="Nucleotide-diphossugar_trans"/>
</dbReference>
<proteinExistence type="predicted"/>
<evidence type="ECO:0000256" key="1">
    <source>
        <dbReference type="SAM" id="MobiDB-lite"/>
    </source>
</evidence>
<accession>A0A9P1C903</accession>
<gene>
    <name evidence="3" type="ORF">C1SCF055_LOCUS14515</name>
</gene>